<reference evidence="7" key="1">
    <citation type="submission" date="2015-11" db="EMBL/GenBank/DDBJ databases">
        <title>De novo transcriptome assembly of four potential Pierce s Disease insect vectors from Arizona vineyards.</title>
        <authorList>
            <person name="Tassone E.E."/>
        </authorList>
    </citation>
    <scope>NUCLEOTIDE SEQUENCE</scope>
</reference>
<dbReference type="EC" id="2.7.7.23" evidence="3"/>
<dbReference type="InterPro" id="IPR002618">
    <property type="entry name" value="UDPGP_fam"/>
</dbReference>
<accession>A0A1B6GU28</accession>
<dbReference type="AlphaFoldDB" id="A0A1B6GU28"/>
<keyword evidence="4" id="KW-0808">Transferase</keyword>
<feature type="non-terminal residue" evidence="7">
    <location>
        <position position="105"/>
    </location>
</feature>
<evidence type="ECO:0000256" key="5">
    <source>
        <dbReference type="ARBA" id="ARBA00022695"/>
    </source>
</evidence>
<sequence>KLECFVSFLGGEKNVKFIKQPSWPCFDENDRILMKSEFEIAMSPNGNGGLYQALMDNDIFDLFQSRNVQYVHVFGVDNILAKVADPVFIGFVADRNADCPSKVVE</sequence>
<dbReference type="EMBL" id="GECZ01003843">
    <property type="protein sequence ID" value="JAS65926.1"/>
    <property type="molecule type" value="Transcribed_RNA"/>
</dbReference>
<organism evidence="7">
    <name type="scientific">Cuerna arida</name>
    <dbReference type="NCBI Taxonomy" id="1464854"/>
    <lineage>
        <taxon>Eukaryota</taxon>
        <taxon>Metazoa</taxon>
        <taxon>Ecdysozoa</taxon>
        <taxon>Arthropoda</taxon>
        <taxon>Hexapoda</taxon>
        <taxon>Insecta</taxon>
        <taxon>Pterygota</taxon>
        <taxon>Neoptera</taxon>
        <taxon>Paraneoptera</taxon>
        <taxon>Hemiptera</taxon>
        <taxon>Auchenorrhyncha</taxon>
        <taxon>Membracoidea</taxon>
        <taxon>Cicadellidae</taxon>
        <taxon>Cicadellinae</taxon>
        <taxon>Proconiini</taxon>
        <taxon>Cuerna</taxon>
    </lineage>
</organism>
<protein>
    <recommendedName>
        <fullName evidence="3">UDP-N-acetylglucosamine diphosphorylase</fullName>
        <ecNumber evidence="3">2.7.7.23</ecNumber>
    </recommendedName>
</protein>
<evidence type="ECO:0000256" key="4">
    <source>
        <dbReference type="ARBA" id="ARBA00022679"/>
    </source>
</evidence>
<dbReference type="GO" id="GO:0006048">
    <property type="term" value="P:UDP-N-acetylglucosamine biosynthetic process"/>
    <property type="evidence" value="ECO:0007669"/>
    <property type="project" value="TreeGrafter"/>
</dbReference>
<dbReference type="PANTHER" id="PTHR11952:SF2">
    <property type="entry name" value="LD24639P"/>
    <property type="match status" value="1"/>
</dbReference>
<evidence type="ECO:0000256" key="2">
    <source>
        <dbReference type="ARBA" id="ARBA00010401"/>
    </source>
</evidence>
<dbReference type="InterPro" id="IPR029044">
    <property type="entry name" value="Nucleotide-diphossugar_trans"/>
</dbReference>
<dbReference type="Gene3D" id="3.90.550.10">
    <property type="entry name" value="Spore Coat Polysaccharide Biosynthesis Protein SpsA, Chain A"/>
    <property type="match status" value="1"/>
</dbReference>
<dbReference type="InterPro" id="IPR039741">
    <property type="entry name" value="UDP-sugar_pyrophosphorylase"/>
</dbReference>
<dbReference type="SUPFAM" id="SSF53448">
    <property type="entry name" value="Nucleotide-diphospho-sugar transferases"/>
    <property type="match status" value="1"/>
</dbReference>
<dbReference type="GO" id="GO:0003977">
    <property type="term" value="F:UDP-N-acetylglucosamine diphosphorylase activity"/>
    <property type="evidence" value="ECO:0007669"/>
    <property type="project" value="UniProtKB-EC"/>
</dbReference>
<comment type="pathway">
    <text evidence="1">Nucleotide-sugar biosynthesis; UDP-N-acetyl-alpha-D-glucosamine biosynthesis; UDP-N-acetyl-alpha-D-glucosamine from N-acetyl-alpha-D-glucosamine 1-phosphate: step 1/1.</text>
</comment>
<keyword evidence="5" id="KW-0548">Nucleotidyltransferase</keyword>
<proteinExistence type="inferred from homology"/>
<name>A0A1B6GU28_9HEMI</name>
<evidence type="ECO:0000256" key="1">
    <source>
        <dbReference type="ARBA" id="ARBA00005208"/>
    </source>
</evidence>
<evidence type="ECO:0000256" key="6">
    <source>
        <dbReference type="ARBA" id="ARBA00048493"/>
    </source>
</evidence>
<comment type="similarity">
    <text evidence="2">Belongs to the UDPGP type 1 family.</text>
</comment>
<dbReference type="PANTHER" id="PTHR11952">
    <property type="entry name" value="UDP- GLUCOSE PYROPHOSPHORYLASE"/>
    <property type="match status" value="1"/>
</dbReference>
<evidence type="ECO:0000313" key="7">
    <source>
        <dbReference type="EMBL" id="JAS65926.1"/>
    </source>
</evidence>
<comment type="catalytic activity">
    <reaction evidence="6">
        <text>N-acetyl-alpha-D-glucosamine 1-phosphate + UTP + H(+) = UDP-N-acetyl-alpha-D-glucosamine + diphosphate</text>
        <dbReference type="Rhea" id="RHEA:13509"/>
        <dbReference type="ChEBI" id="CHEBI:15378"/>
        <dbReference type="ChEBI" id="CHEBI:33019"/>
        <dbReference type="ChEBI" id="CHEBI:46398"/>
        <dbReference type="ChEBI" id="CHEBI:57705"/>
        <dbReference type="ChEBI" id="CHEBI:57776"/>
        <dbReference type="EC" id="2.7.7.23"/>
    </reaction>
</comment>
<dbReference type="Pfam" id="PF01704">
    <property type="entry name" value="UDPGP"/>
    <property type="match status" value="1"/>
</dbReference>
<evidence type="ECO:0000256" key="3">
    <source>
        <dbReference type="ARBA" id="ARBA00012457"/>
    </source>
</evidence>
<gene>
    <name evidence="7" type="ORF">g.229</name>
</gene>
<feature type="non-terminal residue" evidence="7">
    <location>
        <position position="1"/>
    </location>
</feature>